<reference evidence="1 2" key="1">
    <citation type="submission" date="2024-11" db="EMBL/GenBank/DDBJ databases">
        <authorList>
            <person name="Heng Y.C."/>
            <person name="Lim A.C.H."/>
            <person name="Lee J.K.Y."/>
            <person name="Kittelmann S."/>
        </authorList>
    </citation>
    <scope>NUCLEOTIDE SEQUENCE [LARGE SCALE GENOMIC DNA]</scope>
    <source>
        <strain evidence="1 2">WILCCON 0114</strain>
    </source>
</reference>
<dbReference type="Proteomes" id="UP001623592">
    <property type="component" value="Unassembled WGS sequence"/>
</dbReference>
<evidence type="ECO:0008006" key="3">
    <source>
        <dbReference type="Google" id="ProtNLM"/>
    </source>
</evidence>
<accession>A0ABW8TFT4</accession>
<organism evidence="1 2">
    <name type="scientific">Clostridium neuense</name>
    <dbReference type="NCBI Taxonomy" id="1728934"/>
    <lineage>
        <taxon>Bacteria</taxon>
        <taxon>Bacillati</taxon>
        <taxon>Bacillota</taxon>
        <taxon>Clostridia</taxon>
        <taxon>Eubacteriales</taxon>
        <taxon>Clostridiaceae</taxon>
        <taxon>Clostridium</taxon>
    </lineage>
</organism>
<protein>
    <recommendedName>
        <fullName evidence="3">ABC transporter</fullName>
    </recommendedName>
</protein>
<gene>
    <name evidence="1" type="ORF">ACJDT4_12915</name>
</gene>
<comment type="caution">
    <text evidence="1">The sequence shown here is derived from an EMBL/GenBank/DDBJ whole genome shotgun (WGS) entry which is preliminary data.</text>
</comment>
<dbReference type="EMBL" id="JBJIAA010000010">
    <property type="protein sequence ID" value="MFL0251320.1"/>
    <property type="molecule type" value="Genomic_DNA"/>
</dbReference>
<proteinExistence type="predicted"/>
<evidence type="ECO:0000313" key="2">
    <source>
        <dbReference type="Proteomes" id="UP001623592"/>
    </source>
</evidence>
<name>A0ABW8TFT4_9CLOT</name>
<evidence type="ECO:0000313" key="1">
    <source>
        <dbReference type="EMBL" id="MFL0251320.1"/>
    </source>
</evidence>
<sequence>MNIGDIKKVEILFKELIAILNKYGDSTISNQKRIVEDTIDFIEDNTIEDDKKIIEIEQNYKMLYPAHGGLSEFYIWDNDFEKRKKLNEPLDKVTEELWEIFK</sequence>
<dbReference type="RefSeq" id="WP_406787980.1">
    <property type="nucleotide sequence ID" value="NZ_JBJIAA010000010.1"/>
</dbReference>
<keyword evidence="2" id="KW-1185">Reference proteome</keyword>